<evidence type="ECO:0000256" key="2">
    <source>
        <dbReference type="ARBA" id="ARBA00023157"/>
    </source>
</evidence>
<evidence type="ECO:0000313" key="6">
    <source>
        <dbReference type="Proteomes" id="UP001431313"/>
    </source>
</evidence>
<evidence type="ECO:0000256" key="3">
    <source>
        <dbReference type="SAM" id="SignalP"/>
    </source>
</evidence>
<dbReference type="InterPro" id="IPR001254">
    <property type="entry name" value="Trypsin_dom"/>
</dbReference>
<keyword evidence="2" id="KW-1015">Disulfide bond</keyword>
<dbReference type="RefSeq" id="WP_258784625.1">
    <property type="nucleotide sequence ID" value="NZ_JANUGQ010000001.1"/>
</dbReference>
<dbReference type="PANTHER" id="PTHR24276:SF98">
    <property type="entry name" value="FI18310P1-RELATED"/>
    <property type="match status" value="1"/>
</dbReference>
<accession>A0ABT2C9Q7</accession>
<gene>
    <name evidence="5" type="ORF">NX801_00095</name>
</gene>
<keyword evidence="6" id="KW-1185">Reference proteome</keyword>
<comment type="similarity">
    <text evidence="1">Belongs to the peptidase S1 family.</text>
</comment>
<name>A0ABT2C9Q7_9ACTN</name>
<dbReference type="SUPFAM" id="SSF50494">
    <property type="entry name" value="Trypsin-like serine proteases"/>
    <property type="match status" value="1"/>
</dbReference>
<dbReference type="PRINTS" id="PR00722">
    <property type="entry name" value="CHYMOTRYPSIN"/>
</dbReference>
<dbReference type="Proteomes" id="UP001431313">
    <property type="component" value="Unassembled WGS sequence"/>
</dbReference>
<organism evidence="5 6">
    <name type="scientific">Streptomyces pyxinae</name>
    <dbReference type="NCBI Taxonomy" id="2970734"/>
    <lineage>
        <taxon>Bacteria</taxon>
        <taxon>Bacillati</taxon>
        <taxon>Actinomycetota</taxon>
        <taxon>Actinomycetes</taxon>
        <taxon>Kitasatosporales</taxon>
        <taxon>Streptomycetaceae</taxon>
        <taxon>Streptomyces</taxon>
    </lineage>
</organism>
<dbReference type="InterPro" id="IPR050430">
    <property type="entry name" value="Peptidase_S1"/>
</dbReference>
<dbReference type="Pfam" id="PF00089">
    <property type="entry name" value="Trypsin"/>
    <property type="match status" value="1"/>
</dbReference>
<comment type="caution">
    <text evidence="5">The sequence shown here is derived from an EMBL/GenBank/DDBJ whole genome shotgun (WGS) entry which is preliminary data.</text>
</comment>
<dbReference type="EMBL" id="JANUGQ010000001">
    <property type="protein sequence ID" value="MCS0634088.1"/>
    <property type="molecule type" value="Genomic_DNA"/>
</dbReference>
<feature type="signal peptide" evidence="3">
    <location>
        <begin position="1"/>
        <end position="36"/>
    </location>
</feature>
<evidence type="ECO:0000256" key="1">
    <source>
        <dbReference type="ARBA" id="ARBA00007664"/>
    </source>
</evidence>
<dbReference type="PANTHER" id="PTHR24276">
    <property type="entry name" value="POLYSERASE-RELATED"/>
    <property type="match status" value="1"/>
</dbReference>
<dbReference type="InterPro" id="IPR043504">
    <property type="entry name" value="Peptidase_S1_PA_chymotrypsin"/>
</dbReference>
<protein>
    <submittedName>
        <fullName evidence="5">S1 family peptidase</fullName>
    </submittedName>
</protein>
<dbReference type="InterPro" id="IPR001314">
    <property type="entry name" value="Peptidase_S1A"/>
</dbReference>
<feature type="domain" description="Peptidase S1" evidence="4">
    <location>
        <begin position="42"/>
        <end position="262"/>
    </location>
</feature>
<reference evidence="5" key="1">
    <citation type="submission" date="2022-08" db="EMBL/GenBank/DDBJ databases">
        <authorList>
            <person name="Somphong A."/>
            <person name="Phongsopitanun W."/>
        </authorList>
    </citation>
    <scope>NUCLEOTIDE SEQUENCE</scope>
    <source>
        <strain evidence="5">LP05-1</strain>
    </source>
</reference>
<proteinExistence type="inferred from homology"/>
<dbReference type="SMART" id="SM00020">
    <property type="entry name" value="Tryp_SPc"/>
    <property type="match status" value="1"/>
</dbReference>
<keyword evidence="3" id="KW-0732">Signal</keyword>
<feature type="chain" id="PRO_5046703134" evidence="3">
    <location>
        <begin position="37"/>
        <end position="535"/>
    </location>
</feature>
<dbReference type="InterPro" id="IPR009003">
    <property type="entry name" value="Peptidase_S1_PA"/>
</dbReference>
<evidence type="ECO:0000313" key="5">
    <source>
        <dbReference type="EMBL" id="MCS0634088.1"/>
    </source>
</evidence>
<evidence type="ECO:0000259" key="4">
    <source>
        <dbReference type="PROSITE" id="PS50240"/>
    </source>
</evidence>
<dbReference type="PROSITE" id="PS50240">
    <property type="entry name" value="TRYPSIN_DOM"/>
    <property type="match status" value="1"/>
</dbReference>
<sequence>MTATRTSARRTRTGVPGLLSALAVTAGALTAGAVTAAPAHAVAGGGPADATYAYTAKLDIGPGRRACTGTLVDQQWLLTAASCFADDPATGKVTAGAPRWKTTATIGRADLSAGGGSVVEVVELVPRTDRDLVLARLAAPVTGTAPVRLATAAPRAGEQLTALGYGRTADEWVPDRLRAGAFVTGEAAATTVPLEPTAAGTALCKGDNGGPALRETDGSTELVAVTSRSWAGGCLGSGTETRKGAVSTRVDDIADWVRTTTFRGRMKGVDWKTADLLASGYFTGGSAGGKRHMDLLVRWTNGSVSLFQGSETSNPETPFSARYELAKADSVWKHARAISGGEFTSGGDGLFVRWSDGEVTQYGRVDQKGFHQEKMLAKTEAWKQAKLATVGRFNGGTSRDDLMVVWDNGTVSLYPDLDTNGLKKENQIVKTSKTWTYAEQIGAAEFTGGRTSDLMVRWKDGETTIYPAVDEKGFHGETKIREPKSPWIDAKVLTVGAFTTNKAPNDVLVRWTDGKLTLHPKVDAAGLHSEVRIND</sequence>
<dbReference type="Gene3D" id="2.40.10.10">
    <property type="entry name" value="Trypsin-like serine proteases"/>
    <property type="match status" value="1"/>
</dbReference>